<keyword evidence="2" id="KW-1185">Reference proteome</keyword>
<reference evidence="1" key="1">
    <citation type="submission" date="2020-10" db="EMBL/GenBank/DDBJ databases">
        <authorList>
            <person name="Castelo-Branco R."/>
            <person name="Eusebio N."/>
            <person name="Adriana R."/>
            <person name="Vieira A."/>
            <person name="Brugerolle De Fraissinette N."/>
            <person name="Rezende De Castro R."/>
            <person name="Schneider M.P."/>
            <person name="Vasconcelos V."/>
            <person name="Leao P.N."/>
        </authorList>
    </citation>
    <scope>NUCLEOTIDE SEQUENCE</scope>
    <source>
        <strain evidence="1">LEGE 07157</strain>
    </source>
</reference>
<proteinExistence type="predicted"/>
<evidence type="ECO:0000313" key="1">
    <source>
        <dbReference type="EMBL" id="MBE9114735.1"/>
    </source>
</evidence>
<dbReference type="EMBL" id="JADEWZ010000003">
    <property type="protein sequence ID" value="MBE9114735.1"/>
    <property type="molecule type" value="Genomic_DNA"/>
</dbReference>
<organism evidence="1 2">
    <name type="scientific">Lusitaniella coriacea LEGE 07157</name>
    <dbReference type="NCBI Taxonomy" id="945747"/>
    <lineage>
        <taxon>Bacteria</taxon>
        <taxon>Bacillati</taxon>
        <taxon>Cyanobacteriota</taxon>
        <taxon>Cyanophyceae</taxon>
        <taxon>Spirulinales</taxon>
        <taxon>Lusitaniellaceae</taxon>
        <taxon>Lusitaniella</taxon>
    </lineage>
</organism>
<sequence length="72" mass="8150">MMNNVLLWMVLWLGQKLADAVADKVLENVLSEENLARSRDILTLKIVALYLAGLIATTPFPHDKFRHDCQGK</sequence>
<dbReference type="Proteomes" id="UP000654482">
    <property type="component" value="Unassembled WGS sequence"/>
</dbReference>
<dbReference type="AlphaFoldDB" id="A0A8J7B093"/>
<gene>
    <name evidence="1" type="ORF">IQ249_02380</name>
</gene>
<protein>
    <submittedName>
        <fullName evidence="1">Uncharacterized protein</fullName>
    </submittedName>
</protein>
<comment type="caution">
    <text evidence="1">The sequence shown here is derived from an EMBL/GenBank/DDBJ whole genome shotgun (WGS) entry which is preliminary data.</text>
</comment>
<name>A0A8J7B093_9CYAN</name>
<accession>A0A8J7B093</accession>
<evidence type="ECO:0000313" key="2">
    <source>
        <dbReference type="Proteomes" id="UP000654482"/>
    </source>
</evidence>
<dbReference type="RefSeq" id="WP_194027831.1">
    <property type="nucleotide sequence ID" value="NZ_JADEWZ010000003.1"/>
</dbReference>